<dbReference type="OrthoDB" id="193931at2759"/>
<evidence type="ECO:0000256" key="1">
    <source>
        <dbReference type="ARBA" id="ARBA00022527"/>
    </source>
</evidence>
<evidence type="ECO:0000256" key="8">
    <source>
        <dbReference type="SAM" id="MobiDB-lite"/>
    </source>
</evidence>
<dbReference type="GO" id="GO:0035556">
    <property type="term" value="P:intracellular signal transduction"/>
    <property type="evidence" value="ECO:0007669"/>
    <property type="project" value="TreeGrafter"/>
</dbReference>
<keyword evidence="1 7" id="KW-0723">Serine/threonine-protein kinase</keyword>
<reference evidence="10 11" key="1">
    <citation type="journal article" date="2018" name="PLoS ONE">
        <title>The draft genome of Kipferlia bialata reveals reductive genome evolution in fornicate parasites.</title>
        <authorList>
            <person name="Tanifuji G."/>
            <person name="Takabayashi S."/>
            <person name="Kume K."/>
            <person name="Takagi M."/>
            <person name="Nakayama T."/>
            <person name="Kamikawa R."/>
            <person name="Inagaki Y."/>
            <person name="Hashimoto T."/>
        </authorList>
    </citation>
    <scope>NUCLEOTIDE SEQUENCE [LARGE SCALE GENOMIC DNA]</scope>
    <source>
        <strain evidence="10">NY0173</strain>
    </source>
</reference>
<gene>
    <name evidence="10" type="ORF">KIPB_003105</name>
</gene>
<dbReference type="Pfam" id="PF00069">
    <property type="entry name" value="Pkinase"/>
    <property type="match status" value="1"/>
</dbReference>
<feature type="region of interest" description="Disordered" evidence="8">
    <location>
        <begin position="1"/>
        <end position="31"/>
    </location>
</feature>
<dbReference type="AlphaFoldDB" id="A0A9K3GGG4"/>
<dbReference type="PROSITE" id="PS50011">
    <property type="entry name" value="PROTEIN_KINASE_DOM"/>
    <property type="match status" value="1"/>
</dbReference>
<feature type="binding site" evidence="6">
    <location>
        <position position="70"/>
    </location>
    <ligand>
        <name>ATP</name>
        <dbReference type="ChEBI" id="CHEBI:30616"/>
    </ligand>
</feature>
<evidence type="ECO:0000256" key="7">
    <source>
        <dbReference type="RuleBase" id="RU000304"/>
    </source>
</evidence>
<dbReference type="PROSITE" id="PS00108">
    <property type="entry name" value="PROTEIN_KINASE_ST"/>
    <property type="match status" value="1"/>
</dbReference>
<keyword evidence="4" id="KW-0418">Kinase</keyword>
<evidence type="ECO:0000256" key="5">
    <source>
        <dbReference type="ARBA" id="ARBA00022840"/>
    </source>
</evidence>
<keyword evidence="11" id="KW-1185">Reference proteome</keyword>
<dbReference type="FunFam" id="3.30.200.20:FF:000003">
    <property type="entry name" value="Non-specific serine/threonine protein kinase"/>
    <property type="match status" value="1"/>
</dbReference>
<dbReference type="GO" id="GO:0005524">
    <property type="term" value="F:ATP binding"/>
    <property type="evidence" value="ECO:0007669"/>
    <property type="project" value="UniProtKB-UniRule"/>
</dbReference>
<dbReference type="EMBL" id="BDIP01000569">
    <property type="protein sequence ID" value="GIQ82033.1"/>
    <property type="molecule type" value="Genomic_DNA"/>
</dbReference>
<feature type="non-terminal residue" evidence="10">
    <location>
        <position position="1"/>
    </location>
</feature>
<protein>
    <recommendedName>
        <fullName evidence="9">Protein kinase domain-containing protein</fullName>
    </recommendedName>
</protein>
<comment type="caution">
    <text evidence="10">The sequence shown here is derived from an EMBL/GenBank/DDBJ whole genome shotgun (WGS) entry which is preliminary data.</text>
</comment>
<dbReference type="InterPro" id="IPR008271">
    <property type="entry name" value="Ser/Thr_kinase_AS"/>
</dbReference>
<accession>A0A9K3GGG4</accession>
<dbReference type="PANTHER" id="PTHR24346:SF82">
    <property type="entry name" value="KP78A-RELATED"/>
    <property type="match status" value="1"/>
</dbReference>
<evidence type="ECO:0000313" key="10">
    <source>
        <dbReference type="EMBL" id="GIQ82033.1"/>
    </source>
</evidence>
<dbReference type="FunFam" id="1.10.510.10:FF:000571">
    <property type="entry name" value="Maternal embryonic leucine zipper kinase"/>
    <property type="match status" value="1"/>
</dbReference>
<dbReference type="CDD" id="cd14003">
    <property type="entry name" value="STKc_AMPK-like"/>
    <property type="match status" value="1"/>
</dbReference>
<dbReference type="InterPro" id="IPR017441">
    <property type="entry name" value="Protein_kinase_ATP_BS"/>
</dbReference>
<organism evidence="10 11">
    <name type="scientific">Kipferlia bialata</name>
    <dbReference type="NCBI Taxonomy" id="797122"/>
    <lineage>
        <taxon>Eukaryota</taxon>
        <taxon>Metamonada</taxon>
        <taxon>Carpediemonas-like organisms</taxon>
        <taxon>Kipferlia</taxon>
    </lineage>
</organism>
<evidence type="ECO:0000256" key="6">
    <source>
        <dbReference type="PROSITE-ProRule" id="PRU10141"/>
    </source>
</evidence>
<dbReference type="Gene3D" id="1.10.510.10">
    <property type="entry name" value="Transferase(Phosphotransferase) domain 1"/>
    <property type="match status" value="1"/>
</dbReference>
<evidence type="ECO:0000256" key="2">
    <source>
        <dbReference type="ARBA" id="ARBA00022679"/>
    </source>
</evidence>
<evidence type="ECO:0000259" key="9">
    <source>
        <dbReference type="PROSITE" id="PS50011"/>
    </source>
</evidence>
<evidence type="ECO:0000313" key="11">
    <source>
        <dbReference type="Proteomes" id="UP000265618"/>
    </source>
</evidence>
<dbReference type="InterPro" id="IPR011009">
    <property type="entry name" value="Kinase-like_dom_sf"/>
</dbReference>
<dbReference type="GO" id="GO:0004674">
    <property type="term" value="F:protein serine/threonine kinase activity"/>
    <property type="evidence" value="ECO:0007669"/>
    <property type="project" value="UniProtKB-KW"/>
</dbReference>
<name>A0A9K3GGG4_9EUKA</name>
<dbReference type="PROSITE" id="PS00107">
    <property type="entry name" value="PROTEIN_KINASE_ATP"/>
    <property type="match status" value="1"/>
</dbReference>
<dbReference type="SMART" id="SM00220">
    <property type="entry name" value="S_TKc"/>
    <property type="match status" value="1"/>
</dbReference>
<dbReference type="PANTHER" id="PTHR24346">
    <property type="entry name" value="MAP/MICROTUBULE AFFINITY-REGULATING KINASE"/>
    <property type="match status" value="1"/>
</dbReference>
<sequence>MQRTVGSLTSAHDPAEDTAHTGLLQMSSSSTKRRVKKVSNYVIGRPLGEGTFGKVRLGTHILTNQPVALKIMEKERISSLADITRVTREIQILKLLDHPNVVRLLEVIDTPRHIYLAMEFVEGGELYDFIVKNTRVDDRQACSIFHQLVNGLDYCHARHVVHRDLKPENLLLMKDGTLKLADFGLSNTIKNRQEYLKTSCGSPSYAAPEMIAGREYNGPAVDIWSSGVILYALLAGYLPFEDPSHVGLYNKILNGQFQMPSFFSDDA</sequence>
<dbReference type="Proteomes" id="UP000265618">
    <property type="component" value="Unassembled WGS sequence"/>
</dbReference>
<keyword evidence="3 6" id="KW-0547">Nucleotide-binding</keyword>
<dbReference type="GO" id="GO:0005737">
    <property type="term" value="C:cytoplasm"/>
    <property type="evidence" value="ECO:0007669"/>
    <property type="project" value="TreeGrafter"/>
</dbReference>
<evidence type="ECO:0000256" key="3">
    <source>
        <dbReference type="ARBA" id="ARBA00022741"/>
    </source>
</evidence>
<comment type="similarity">
    <text evidence="7">Belongs to the protein kinase superfamily.</text>
</comment>
<feature type="compositionally biased region" description="Polar residues" evidence="8">
    <location>
        <begin position="1"/>
        <end position="10"/>
    </location>
</feature>
<proteinExistence type="inferred from homology"/>
<evidence type="ECO:0000256" key="4">
    <source>
        <dbReference type="ARBA" id="ARBA00022777"/>
    </source>
</evidence>
<keyword evidence="5 6" id="KW-0067">ATP-binding</keyword>
<dbReference type="SUPFAM" id="SSF56112">
    <property type="entry name" value="Protein kinase-like (PK-like)"/>
    <property type="match status" value="1"/>
</dbReference>
<keyword evidence="2" id="KW-0808">Transferase</keyword>
<dbReference type="InterPro" id="IPR000719">
    <property type="entry name" value="Prot_kinase_dom"/>
</dbReference>
<feature type="domain" description="Protein kinase" evidence="9">
    <location>
        <begin position="41"/>
        <end position="267"/>
    </location>
</feature>